<dbReference type="EMBL" id="AP022870">
    <property type="protein sequence ID" value="BCB74607.1"/>
    <property type="molecule type" value="Genomic_DNA"/>
</dbReference>
<dbReference type="RefSeq" id="WP_173034043.1">
    <property type="nucleotide sequence ID" value="NZ_AP022870.1"/>
</dbReference>
<reference evidence="2 3" key="2">
    <citation type="submission" date="2020-03" db="EMBL/GenBank/DDBJ databases">
        <authorList>
            <person name="Ichikawa N."/>
            <person name="Kimura A."/>
            <person name="Kitahashi Y."/>
            <person name="Uohara A."/>
        </authorList>
    </citation>
    <scope>NUCLEOTIDE SEQUENCE [LARGE SCALE GENOMIC DNA]</scope>
    <source>
        <strain evidence="2 3">NBRC 107702</strain>
    </source>
</reference>
<dbReference type="InterPro" id="IPR002575">
    <property type="entry name" value="Aminoglycoside_PTrfase"/>
</dbReference>
<accession>A0A6F8XLC2</accession>
<dbReference type="Pfam" id="PF01636">
    <property type="entry name" value="APH"/>
    <property type="match status" value="1"/>
</dbReference>
<dbReference type="KEGG" id="pfla:Pflav_010170"/>
<proteinExistence type="predicted"/>
<evidence type="ECO:0000313" key="3">
    <source>
        <dbReference type="Proteomes" id="UP000502508"/>
    </source>
</evidence>
<reference evidence="2 3" key="1">
    <citation type="submission" date="2020-03" db="EMBL/GenBank/DDBJ databases">
        <title>Whole genome shotgun sequence of Phytohabitans flavus NBRC 107702.</title>
        <authorList>
            <person name="Komaki H."/>
            <person name="Tamura T."/>
        </authorList>
    </citation>
    <scope>NUCLEOTIDE SEQUENCE [LARGE SCALE GENOMIC DNA]</scope>
    <source>
        <strain evidence="2 3">NBRC 107702</strain>
    </source>
</reference>
<sequence length="176" mass="19851">MITLTDGAYCVLPWIDGHHPTGPNLTVWQAQHLGTVIGQIHRTLNDPDTPADLPPVGQPPAARVIQPDHALAEAERFRTAAAAAHAAFDREVIELLEQRIQLIDKHAHERPTSDEPAGPYGWTHGDLQHRNIIWTDHTINAVIDWDRHPRPPLRRRNRPHHHRSLLTQLITEAELG</sequence>
<organism evidence="2 3">
    <name type="scientific">Phytohabitans flavus</name>
    <dbReference type="NCBI Taxonomy" id="1076124"/>
    <lineage>
        <taxon>Bacteria</taxon>
        <taxon>Bacillati</taxon>
        <taxon>Actinomycetota</taxon>
        <taxon>Actinomycetes</taxon>
        <taxon>Micromonosporales</taxon>
        <taxon>Micromonosporaceae</taxon>
    </lineage>
</organism>
<gene>
    <name evidence="2" type="ORF">Pflav_010170</name>
</gene>
<feature type="domain" description="Aminoglycoside phosphotransferase" evidence="1">
    <location>
        <begin position="8"/>
        <end position="147"/>
    </location>
</feature>
<dbReference type="Proteomes" id="UP000502508">
    <property type="component" value="Chromosome"/>
</dbReference>
<dbReference type="SUPFAM" id="SSF56112">
    <property type="entry name" value="Protein kinase-like (PK-like)"/>
    <property type="match status" value="1"/>
</dbReference>
<keyword evidence="3" id="KW-1185">Reference proteome</keyword>
<dbReference type="InterPro" id="IPR011009">
    <property type="entry name" value="Kinase-like_dom_sf"/>
</dbReference>
<evidence type="ECO:0000313" key="2">
    <source>
        <dbReference type="EMBL" id="BCB74607.1"/>
    </source>
</evidence>
<dbReference type="AlphaFoldDB" id="A0A6F8XLC2"/>
<protein>
    <recommendedName>
        <fullName evidence="1">Aminoglycoside phosphotransferase domain-containing protein</fullName>
    </recommendedName>
</protein>
<dbReference type="Gene3D" id="3.90.1200.10">
    <property type="match status" value="1"/>
</dbReference>
<evidence type="ECO:0000259" key="1">
    <source>
        <dbReference type="Pfam" id="PF01636"/>
    </source>
</evidence>
<name>A0A6F8XLC2_9ACTN</name>